<proteinExistence type="inferred from homology"/>
<feature type="binding site" evidence="18">
    <location>
        <position position="145"/>
    </location>
    <ligand>
        <name>UDP-N-acetyl-alpha-D-glucosamine</name>
        <dbReference type="ChEBI" id="CHEBI:57705"/>
    </ligand>
</feature>
<dbReference type="RefSeq" id="WP_244016726.1">
    <property type="nucleotide sequence ID" value="NZ_JALHLF010000005.1"/>
</dbReference>
<feature type="region of interest" description="Linker" evidence="18">
    <location>
        <begin position="236"/>
        <end position="256"/>
    </location>
</feature>
<feature type="binding site" evidence="18">
    <location>
        <position position="77"/>
    </location>
    <ligand>
        <name>UDP-N-acetyl-alpha-D-glucosamine</name>
        <dbReference type="ChEBI" id="CHEBI:57705"/>
    </ligand>
</feature>
<dbReference type="EMBL" id="JALHLF010000005">
    <property type="protein sequence ID" value="MCJ2181606.1"/>
    <property type="molecule type" value="Genomic_DNA"/>
</dbReference>
<feature type="binding site" evidence="18">
    <location>
        <position position="394"/>
    </location>
    <ligand>
        <name>acetyl-CoA</name>
        <dbReference type="ChEBI" id="CHEBI:57288"/>
    </ligand>
</feature>
<evidence type="ECO:0000256" key="14">
    <source>
        <dbReference type="ARBA" id="ARBA00023316"/>
    </source>
</evidence>
<dbReference type="InterPro" id="IPR011004">
    <property type="entry name" value="Trimer_LpxA-like_sf"/>
</dbReference>
<comment type="subunit">
    <text evidence="18">Homotrimer.</text>
</comment>
<accession>A0ABT0B9U9</accession>
<dbReference type="EC" id="2.7.7.23" evidence="18"/>
<keyword evidence="7 18" id="KW-0479">Metal-binding</keyword>
<feature type="domain" description="MobA-like NTP transferase" evidence="19">
    <location>
        <begin position="11"/>
        <end position="142"/>
    </location>
</feature>
<dbReference type="CDD" id="cd02540">
    <property type="entry name" value="GT2_GlmU_N_bac"/>
    <property type="match status" value="1"/>
</dbReference>
<dbReference type="PANTHER" id="PTHR43584:SF3">
    <property type="entry name" value="BIFUNCTIONAL PROTEIN GLMU"/>
    <property type="match status" value="1"/>
</dbReference>
<keyword evidence="4 18" id="KW-0963">Cytoplasm</keyword>
<keyword evidence="13 18" id="KW-0012">Acyltransferase</keyword>
<dbReference type="SUPFAM" id="SSF53448">
    <property type="entry name" value="Nucleotide-diphospho-sugar transferases"/>
    <property type="match status" value="1"/>
</dbReference>
<feature type="binding site" evidence="18">
    <location>
        <begin position="105"/>
        <end position="107"/>
    </location>
    <ligand>
        <name>UDP-N-acetyl-alpha-D-glucosamine</name>
        <dbReference type="ChEBI" id="CHEBI:57705"/>
    </ligand>
</feature>
<feature type="binding site" evidence="18">
    <location>
        <position position="366"/>
    </location>
    <ligand>
        <name>UDP-N-acetyl-alpha-D-glucosamine</name>
        <dbReference type="ChEBI" id="CHEBI:57705"/>
    </ligand>
</feature>
<feature type="binding site" evidence="18">
    <location>
        <position position="322"/>
    </location>
    <ligand>
        <name>UDP-N-acetyl-alpha-D-glucosamine</name>
        <dbReference type="ChEBI" id="CHEBI:57705"/>
    </ligand>
</feature>
<evidence type="ECO:0000256" key="4">
    <source>
        <dbReference type="ARBA" id="ARBA00022490"/>
    </source>
</evidence>
<dbReference type="PROSITE" id="PS00101">
    <property type="entry name" value="HEXAPEP_TRANSFERASES"/>
    <property type="match status" value="1"/>
</dbReference>
<dbReference type="InterPro" id="IPR001451">
    <property type="entry name" value="Hexapep"/>
</dbReference>
<dbReference type="InterPro" id="IPR050065">
    <property type="entry name" value="GlmU-like"/>
</dbReference>
<feature type="region of interest" description="N-acetyltransferase" evidence="18">
    <location>
        <begin position="257"/>
        <end position="455"/>
    </location>
</feature>
<sequence>MTDTASPLAIVVLAAGKGTRMKSSLHKVLHPIAGRPMIEHLLASADTLAPARSVVVAGHGREQLEARLKERAAIAVQDPQLGTGHAVQQAEAALEGFTGDVLILYGDVPFVRPETMRAMIARLHAEDAPAVVVLGFEPEDPLRYGRILAHDDGRIAMMVEYKDASEEQRACTLCNSGLMAVKSADLFALLAKVGNDNAAGEYYLTDIVNVAALEGRSCAVIVTDDPDEVGGINSRAELAAAEARWQARRREEAMAEGVTLIAPETVFFAWDTQLGQDVTIEPNVVFGPGVTVASEVVIHAFSHLEGAVLESGVAIGPYARLRPGAALRKGSKVGNFVEIKNAELGEGAKANHLTYLGDASVGAGANIGAGTITCNYDGYFKHRTVIGARAFIGSNSALVAPVKIGADAIVAAGSTVTRDVADGELRLVRGEQLVKPGWADRFHDAMKKKKAEKTS</sequence>
<keyword evidence="12 18" id="KW-0511">Multifunctional enzyme</keyword>
<evidence type="ECO:0000256" key="15">
    <source>
        <dbReference type="ARBA" id="ARBA00048247"/>
    </source>
</evidence>
<evidence type="ECO:0000256" key="6">
    <source>
        <dbReference type="ARBA" id="ARBA00022695"/>
    </source>
</evidence>
<evidence type="ECO:0000256" key="17">
    <source>
        <dbReference type="ARBA" id="ARBA00049628"/>
    </source>
</evidence>
<dbReference type="InterPro" id="IPR025877">
    <property type="entry name" value="MobA-like_NTP_Trfase"/>
</dbReference>
<reference evidence="20" key="1">
    <citation type="submission" date="2022-03" db="EMBL/GenBank/DDBJ databases">
        <title>Identification of a novel bacterium isolated from mangrove sediments.</title>
        <authorList>
            <person name="Pan X."/>
        </authorList>
    </citation>
    <scope>NUCLEOTIDE SEQUENCE</scope>
    <source>
        <strain evidence="20">B1949</strain>
    </source>
</reference>
<feature type="binding site" evidence="18">
    <location>
        <position position="27"/>
    </location>
    <ligand>
        <name>UDP-N-acetyl-alpha-D-glucosamine</name>
        <dbReference type="ChEBI" id="CHEBI:57705"/>
    </ligand>
</feature>
<feature type="binding site" evidence="18">
    <location>
        <position position="369"/>
    </location>
    <ligand>
        <name>acetyl-CoA</name>
        <dbReference type="ChEBI" id="CHEBI:57288"/>
    </ligand>
</feature>
<comment type="pathway">
    <text evidence="18">Bacterial outer membrane biogenesis; LPS lipid A biosynthesis.</text>
</comment>
<gene>
    <name evidence="18 20" type="primary">glmU</name>
    <name evidence="20" type="ORF">MTR62_02610</name>
</gene>
<dbReference type="InterPro" id="IPR005882">
    <property type="entry name" value="Bifunctional_GlmU"/>
</dbReference>
<feature type="binding site" evidence="18">
    <location>
        <position position="429"/>
    </location>
    <ligand>
        <name>acetyl-CoA</name>
        <dbReference type="ChEBI" id="CHEBI:57288"/>
    </ligand>
</feature>
<dbReference type="Gene3D" id="2.160.10.10">
    <property type="entry name" value="Hexapeptide repeat proteins"/>
    <property type="match status" value="1"/>
</dbReference>
<comment type="function">
    <text evidence="17 18">Catalyzes the last two sequential reactions in the de novo biosynthetic pathway for UDP-N-acetylglucosamine (UDP-GlcNAc). The C-terminal domain catalyzes the transfer of acetyl group from acetyl coenzyme A to glucosamine-1-phosphate (GlcN-1-P) to produce N-acetylglucosamine-1-phosphate (GlcNAc-1-P), which is converted into UDP-GlcNAc by the transfer of uridine 5-monophosphate (from uridine 5-triphosphate), a reaction catalyzed by the N-terminal domain.</text>
</comment>
<keyword evidence="21" id="KW-1185">Reference proteome</keyword>
<dbReference type="EC" id="2.3.1.157" evidence="18"/>
<evidence type="ECO:0000256" key="5">
    <source>
        <dbReference type="ARBA" id="ARBA00022679"/>
    </source>
</evidence>
<feature type="region of interest" description="Pyrophosphorylase" evidence="18">
    <location>
        <begin position="1"/>
        <end position="235"/>
    </location>
</feature>
<organism evidence="20 21">
    <name type="scientific">Novosphingobium organovorum</name>
    <dbReference type="NCBI Taxonomy" id="2930092"/>
    <lineage>
        <taxon>Bacteria</taxon>
        <taxon>Pseudomonadati</taxon>
        <taxon>Pseudomonadota</taxon>
        <taxon>Alphaproteobacteria</taxon>
        <taxon>Sphingomonadales</taxon>
        <taxon>Sphingomonadaceae</taxon>
        <taxon>Novosphingobium</taxon>
    </lineage>
</organism>
<feature type="binding site" evidence="18">
    <location>
        <position position="175"/>
    </location>
    <ligand>
        <name>UDP-N-acetyl-alpha-D-glucosamine</name>
        <dbReference type="ChEBI" id="CHEBI:57705"/>
    </ligand>
</feature>
<evidence type="ECO:0000256" key="16">
    <source>
        <dbReference type="ARBA" id="ARBA00048493"/>
    </source>
</evidence>
<dbReference type="NCBIfam" id="NF010933">
    <property type="entry name" value="PRK14353.1"/>
    <property type="match status" value="1"/>
</dbReference>
<dbReference type="SUPFAM" id="SSF51161">
    <property type="entry name" value="Trimeric LpxA-like enzymes"/>
    <property type="match status" value="1"/>
</dbReference>
<comment type="pathway">
    <text evidence="18">Nucleotide-sugar biosynthesis; UDP-N-acetyl-alpha-D-glucosamine biosynthesis; UDP-N-acetyl-alpha-D-glucosamine from N-acetyl-alpha-D-glucosamine 1-phosphate: step 1/1.</text>
</comment>
<evidence type="ECO:0000256" key="7">
    <source>
        <dbReference type="ARBA" id="ARBA00022723"/>
    </source>
</evidence>
<feature type="binding site" evidence="18">
    <location>
        <position position="233"/>
    </location>
    <ligand>
        <name>UDP-N-acetyl-alpha-D-glucosamine</name>
        <dbReference type="ChEBI" id="CHEBI:57705"/>
    </ligand>
</feature>
<protein>
    <recommendedName>
        <fullName evidence="18">Bifunctional protein GlmU</fullName>
    </recommendedName>
    <domain>
        <recommendedName>
            <fullName evidence="18">UDP-N-acetylglucosamine pyrophosphorylase</fullName>
            <ecNumber evidence="18">2.7.7.23</ecNumber>
        </recommendedName>
        <alternativeName>
            <fullName evidence="18">N-acetylglucosamine-1-phosphate uridyltransferase</fullName>
        </alternativeName>
    </domain>
    <domain>
        <recommendedName>
            <fullName evidence="18">Glucosamine-1-phosphate N-acetyltransferase</fullName>
            <ecNumber evidence="18">2.3.1.157</ecNumber>
        </recommendedName>
    </domain>
</protein>
<evidence type="ECO:0000313" key="21">
    <source>
        <dbReference type="Proteomes" id="UP001162881"/>
    </source>
</evidence>
<keyword evidence="11 18" id="KW-0573">Peptidoglycan synthesis</keyword>
<comment type="catalytic activity">
    <reaction evidence="16 18">
        <text>N-acetyl-alpha-D-glucosamine 1-phosphate + UTP + H(+) = UDP-N-acetyl-alpha-D-glucosamine + diphosphate</text>
        <dbReference type="Rhea" id="RHEA:13509"/>
        <dbReference type="ChEBI" id="CHEBI:15378"/>
        <dbReference type="ChEBI" id="CHEBI:33019"/>
        <dbReference type="ChEBI" id="CHEBI:46398"/>
        <dbReference type="ChEBI" id="CHEBI:57705"/>
        <dbReference type="ChEBI" id="CHEBI:57776"/>
        <dbReference type="EC" id="2.7.7.23"/>
    </reaction>
</comment>
<keyword evidence="5 18" id="KW-0808">Transferase</keyword>
<feature type="binding site" evidence="18">
    <location>
        <begin position="82"/>
        <end position="83"/>
    </location>
    <ligand>
        <name>UDP-N-acetyl-alpha-D-glucosamine</name>
        <dbReference type="ChEBI" id="CHEBI:57705"/>
    </ligand>
</feature>
<dbReference type="Gene3D" id="3.90.550.10">
    <property type="entry name" value="Spore Coat Polysaccharide Biosynthesis Protein SpsA, Chain A"/>
    <property type="match status" value="1"/>
</dbReference>
<feature type="binding site" evidence="18">
    <location>
        <position position="355"/>
    </location>
    <ligand>
        <name>UDP-N-acetyl-alpha-D-glucosamine</name>
        <dbReference type="ChEBI" id="CHEBI:57705"/>
    </ligand>
</feature>
<evidence type="ECO:0000256" key="3">
    <source>
        <dbReference type="ARBA" id="ARBA00007947"/>
    </source>
</evidence>
<name>A0ABT0B9U9_9SPHN</name>
<evidence type="ECO:0000259" key="19">
    <source>
        <dbReference type="Pfam" id="PF12804"/>
    </source>
</evidence>
<feature type="binding site" evidence="18">
    <location>
        <position position="160"/>
    </location>
    <ligand>
        <name>UDP-N-acetyl-alpha-D-glucosamine</name>
        <dbReference type="ChEBI" id="CHEBI:57705"/>
    </ligand>
</feature>
<keyword evidence="8 18" id="KW-0677">Repeat</keyword>
<comment type="similarity">
    <text evidence="2 18">In the C-terminal section; belongs to the transferase hexapeptide repeat family.</text>
</comment>
<evidence type="ECO:0000256" key="9">
    <source>
        <dbReference type="ARBA" id="ARBA00022842"/>
    </source>
</evidence>
<evidence type="ECO:0000256" key="18">
    <source>
        <dbReference type="HAMAP-Rule" id="MF_01631"/>
    </source>
</evidence>
<dbReference type="CDD" id="cd03353">
    <property type="entry name" value="LbH_GlmU_C"/>
    <property type="match status" value="1"/>
</dbReference>
<keyword evidence="10 18" id="KW-0133">Cell shape</keyword>
<comment type="similarity">
    <text evidence="3 18">In the N-terminal section; belongs to the N-acetylglucosamine-1-phosphate uridyltransferase family.</text>
</comment>
<feature type="binding site" evidence="18">
    <location>
        <begin position="375"/>
        <end position="376"/>
    </location>
    <ligand>
        <name>acetyl-CoA</name>
        <dbReference type="ChEBI" id="CHEBI:57288"/>
    </ligand>
</feature>
<dbReference type="GO" id="GO:0003977">
    <property type="term" value="F:UDP-N-acetylglucosamine diphosphorylase activity"/>
    <property type="evidence" value="ECO:0007669"/>
    <property type="project" value="UniProtKB-EC"/>
</dbReference>
<evidence type="ECO:0000256" key="11">
    <source>
        <dbReference type="ARBA" id="ARBA00022984"/>
    </source>
</evidence>
<dbReference type="PANTHER" id="PTHR43584">
    <property type="entry name" value="NUCLEOTIDYL TRANSFERASE"/>
    <property type="match status" value="1"/>
</dbReference>
<evidence type="ECO:0000256" key="12">
    <source>
        <dbReference type="ARBA" id="ARBA00023268"/>
    </source>
</evidence>
<dbReference type="Pfam" id="PF00132">
    <property type="entry name" value="Hexapep"/>
    <property type="match status" value="2"/>
</dbReference>
<dbReference type="InterPro" id="IPR029044">
    <property type="entry name" value="Nucleotide-diphossugar_trans"/>
</dbReference>
<evidence type="ECO:0000313" key="20">
    <source>
        <dbReference type="EMBL" id="MCJ2181606.1"/>
    </source>
</evidence>
<feature type="binding site" evidence="18">
    <location>
        <begin position="13"/>
        <end position="16"/>
    </location>
    <ligand>
        <name>UDP-N-acetyl-alpha-D-glucosamine</name>
        <dbReference type="ChEBI" id="CHEBI:57705"/>
    </ligand>
</feature>
<dbReference type="InterPro" id="IPR018357">
    <property type="entry name" value="Hexapep_transf_CS"/>
</dbReference>
<comment type="caution">
    <text evidence="20">The sequence shown here is derived from an EMBL/GenBank/DDBJ whole genome shotgun (WGS) entry which is preliminary data.</text>
</comment>
<feature type="binding site" evidence="18">
    <location>
        <position position="233"/>
    </location>
    <ligand>
        <name>Mg(2+)</name>
        <dbReference type="ChEBI" id="CHEBI:18420"/>
    </ligand>
</feature>
<feature type="binding site" evidence="18">
    <location>
        <position position="412"/>
    </location>
    <ligand>
        <name>acetyl-CoA</name>
        <dbReference type="ChEBI" id="CHEBI:57288"/>
    </ligand>
</feature>
<evidence type="ECO:0000256" key="10">
    <source>
        <dbReference type="ARBA" id="ARBA00022960"/>
    </source>
</evidence>
<dbReference type="HAMAP" id="MF_01631">
    <property type="entry name" value="GlmU"/>
    <property type="match status" value="1"/>
</dbReference>
<evidence type="ECO:0000256" key="8">
    <source>
        <dbReference type="ARBA" id="ARBA00022737"/>
    </source>
</evidence>
<evidence type="ECO:0000256" key="2">
    <source>
        <dbReference type="ARBA" id="ARBA00007707"/>
    </source>
</evidence>
<dbReference type="NCBIfam" id="TIGR01173">
    <property type="entry name" value="glmU"/>
    <property type="match status" value="1"/>
</dbReference>
<dbReference type="Pfam" id="PF12804">
    <property type="entry name" value="NTP_transf_3"/>
    <property type="match status" value="1"/>
</dbReference>
<comment type="subcellular location">
    <subcellularLocation>
        <location evidence="1 18">Cytoplasm</location>
    </subcellularLocation>
</comment>
<comment type="catalytic activity">
    <reaction evidence="15 18">
        <text>alpha-D-glucosamine 1-phosphate + acetyl-CoA = N-acetyl-alpha-D-glucosamine 1-phosphate + CoA + H(+)</text>
        <dbReference type="Rhea" id="RHEA:13725"/>
        <dbReference type="ChEBI" id="CHEBI:15378"/>
        <dbReference type="ChEBI" id="CHEBI:57287"/>
        <dbReference type="ChEBI" id="CHEBI:57288"/>
        <dbReference type="ChEBI" id="CHEBI:57776"/>
        <dbReference type="ChEBI" id="CHEBI:58516"/>
        <dbReference type="EC" id="2.3.1.157"/>
    </reaction>
</comment>
<evidence type="ECO:0000256" key="13">
    <source>
        <dbReference type="ARBA" id="ARBA00023315"/>
    </source>
</evidence>
<feature type="binding site" evidence="18">
    <location>
        <position position="340"/>
    </location>
    <ligand>
        <name>UDP-N-acetyl-alpha-D-glucosamine</name>
        <dbReference type="ChEBI" id="CHEBI:57705"/>
    </ligand>
</feature>
<keyword evidence="6 18" id="KW-0548">Nucleotidyltransferase</keyword>
<keyword evidence="14 18" id="KW-0961">Cell wall biogenesis/degradation</keyword>
<evidence type="ECO:0000256" key="1">
    <source>
        <dbReference type="ARBA" id="ARBA00004496"/>
    </source>
</evidence>
<keyword evidence="9 18" id="KW-0460">Magnesium</keyword>
<dbReference type="Proteomes" id="UP001162881">
    <property type="component" value="Unassembled WGS sequence"/>
</dbReference>
<comment type="pathway">
    <text evidence="18">Nucleotide-sugar biosynthesis; UDP-N-acetyl-alpha-D-glucosamine biosynthesis; N-acetyl-alpha-D-glucosamine 1-phosphate from alpha-D-glucosamine 6-phosphate (route II): step 2/2.</text>
</comment>
<feature type="active site" description="Proton acceptor" evidence="18">
    <location>
        <position position="352"/>
    </location>
</feature>
<comment type="cofactor">
    <cofactor evidence="18">
        <name>Mg(2+)</name>
        <dbReference type="ChEBI" id="CHEBI:18420"/>
    </cofactor>
    <text evidence="18">Binds 1 Mg(2+) ion per subunit.</text>
</comment>
<feature type="binding site" evidence="18">
    <location>
        <position position="107"/>
    </location>
    <ligand>
        <name>Mg(2+)</name>
        <dbReference type="ChEBI" id="CHEBI:18420"/>
    </ligand>
</feature>
<dbReference type="InterPro" id="IPR038009">
    <property type="entry name" value="GlmU_C_LbH"/>
</dbReference>